<reference evidence="5" key="1">
    <citation type="journal article" date="2021" name="PeerJ">
        <title>Extensive microbial diversity within the chicken gut microbiome revealed by metagenomics and culture.</title>
        <authorList>
            <person name="Gilroy R."/>
            <person name="Ravi A."/>
            <person name="Getino M."/>
            <person name="Pursley I."/>
            <person name="Horton D.L."/>
            <person name="Alikhan N.F."/>
            <person name="Baker D."/>
            <person name="Gharbi K."/>
            <person name="Hall N."/>
            <person name="Watson M."/>
            <person name="Adriaenssens E.M."/>
            <person name="Foster-Nyarko E."/>
            <person name="Jarju S."/>
            <person name="Secka A."/>
            <person name="Antonio M."/>
            <person name="Oren A."/>
            <person name="Chaudhuri R.R."/>
            <person name="La Ragione R."/>
            <person name="Hildebrand F."/>
            <person name="Pallen M.J."/>
        </authorList>
    </citation>
    <scope>NUCLEOTIDE SEQUENCE</scope>
    <source>
        <strain evidence="5">ChiHecec3B27-8219</strain>
    </source>
</reference>
<dbReference type="EMBL" id="DXBE01000055">
    <property type="protein sequence ID" value="HIZ69720.1"/>
    <property type="molecule type" value="Genomic_DNA"/>
</dbReference>
<reference evidence="5" key="2">
    <citation type="submission" date="2021-04" db="EMBL/GenBank/DDBJ databases">
        <authorList>
            <person name="Gilroy R."/>
        </authorList>
    </citation>
    <scope>NUCLEOTIDE SEQUENCE</scope>
    <source>
        <strain evidence="5">ChiHecec3B27-8219</strain>
    </source>
</reference>
<evidence type="ECO:0000256" key="3">
    <source>
        <dbReference type="SAM" id="Phobius"/>
    </source>
</evidence>
<feature type="transmembrane region" description="Helical" evidence="3">
    <location>
        <begin position="103"/>
        <end position="125"/>
    </location>
</feature>
<dbReference type="SUPFAM" id="SSF56300">
    <property type="entry name" value="Metallo-dependent phosphatases"/>
    <property type="match status" value="1"/>
</dbReference>
<dbReference type="GO" id="GO:0009245">
    <property type="term" value="P:lipid A biosynthetic process"/>
    <property type="evidence" value="ECO:0007669"/>
    <property type="project" value="TreeGrafter"/>
</dbReference>
<dbReference type="InterPro" id="IPR051158">
    <property type="entry name" value="Metallophosphoesterase_sf"/>
</dbReference>
<protein>
    <submittedName>
        <fullName evidence="5">Metallophosphoesterase</fullName>
    </submittedName>
</protein>
<dbReference type="PANTHER" id="PTHR31302:SF31">
    <property type="entry name" value="PHOSPHODIESTERASE YAEI"/>
    <property type="match status" value="1"/>
</dbReference>
<keyword evidence="3" id="KW-1133">Transmembrane helix</keyword>
<evidence type="ECO:0000256" key="2">
    <source>
        <dbReference type="ARBA" id="ARBA00022801"/>
    </source>
</evidence>
<evidence type="ECO:0000313" key="5">
    <source>
        <dbReference type="EMBL" id="HIZ69720.1"/>
    </source>
</evidence>
<keyword evidence="3" id="KW-0812">Transmembrane</keyword>
<dbReference type="Proteomes" id="UP000824055">
    <property type="component" value="Unassembled WGS sequence"/>
</dbReference>
<dbReference type="Gene3D" id="3.60.21.10">
    <property type="match status" value="1"/>
</dbReference>
<comment type="caution">
    <text evidence="5">The sequence shown here is derived from an EMBL/GenBank/DDBJ whole genome shotgun (WGS) entry which is preliminary data.</text>
</comment>
<feature type="transmembrane region" description="Helical" evidence="3">
    <location>
        <begin position="34"/>
        <end position="52"/>
    </location>
</feature>
<dbReference type="InterPro" id="IPR029052">
    <property type="entry name" value="Metallo-depent_PP-like"/>
</dbReference>
<evidence type="ECO:0000313" key="6">
    <source>
        <dbReference type="Proteomes" id="UP000824055"/>
    </source>
</evidence>
<sequence length="388" mass="44121">MIAKYFIWLLLLMVAPQWWIDRIYCRHYTPWKRFLCWLPTGIVACYTVYLFICHNGMPANHLLTDLWFLVLGVVVIPQAIYSLCLLAKWGWCHARHRRVTGRNWIASLLACASAAAYLYGFFWGFGQLRVKHITLAYDQLPEAFDGYRIVHISDLHVGTFQGWRSWMLNRDIDSINAQKADVILFTGDLQNFSPQEISENKAELSRLKAPDGIISVLGNHDYGKYIARDETEKKTIEQAIIKEEEGLGWTLLRSSHHAIRRGKDSIVIAGEEYDTSLDNPYKHPVSVSLDGIKPNSFLIMLEHDPEAWPSRTLPDTHASLQLSGHTHGGHIDLLGARSTRLGSSLDYGLHEHEGRYLYTTRGLGGVIPLRIGAWAEIVVITLKKTSKT</sequence>
<dbReference type="InterPro" id="IPR004843">
    <property type="entry name" value="Calcineurin-like_PHP"/>
</dbReference>
<keyword evidence="1" id="KW-0479">Metal-binding</keyword>
<gene>
    <name evidence="5" type="ORF">H9966_07575</name>
</gene>
<name>A0A9D2FZR1_9BACT</name>
<dbReference type="PANTHER" id="PTHR31302">
    <property type="entry name" value="TRANSMEMBRANE PROTEIN WITH METALLOPHOSPHOESTERASE DOMAIN-RELATED"/>
    <property type="match status" value="1"/>
</dbReference>
<evidence type="ECO:0000259" key="4">
    <source>
        <dbReference type="Pfam" id="PF00149"/>
    </source>
</evidence>
<feature type="transmembrane region" description="Helical" evidence="3">
    <location>
        <begin position="67"/>
        <end position="91"/>
    </location>
</feature>
<feature type="domain" description="Calcineurin-like phosphoesterase" evidence="4">
    <location>
        <begin position="148"/>
        <end position="328"/>
    </location>
</feature>
<dbReference type="GO" id="GO:0008758">
    <property type="term" value="F:UDP-2,3-diacylglucosamine hydrolase activity"/>
    <property type="evidence" value="ECO:0007669"/>
    <property type="project" value="TreeGrafter"/>
</dbReference>
<proteinExistence type="predicted"/>
<dbReference type="AlphaFoldDB" id="A0A9D2FZR1"/>
<evidence type="ECO:0000256" key="1">
    <source>
        <dbReference type="ARBA" id="ARBA00022723"/>
    </source>
</evidence>
<dbReference type="GO" id="GO:0016020">
    <property type="term" value="C:membrane"/>
    <property type="evidence" value="ECO:0007669"/>
    <property type="project" value="GOC"/>
</dbReference>
<dbReference type="GO" id="GO:0046872">
    <property type="term" value="F:metal ion binding"/>
    <property type="evidence" value="ECO:0007669"/>
    <property type="project" value="UniProtKB-KW"/>
</dbReference>
<accession>A0A9D2FZR1</accession>
<keyword evidence="3" id="KW-0472">Membrane</keyword>
<keyword evidence="2" id="KW-0378">Hydrolase</keyword>
<organism evidence="5 6">
    <name type="scientific">Candidatus Prevotella avicola</name>
    <dbReference type="NCBI Taxonomy" id="2838738"/>
    <lineage>
        <taxon>Bacteria</taxon>
        <taxon>Pseudomonadati</taxon>
        <taxon>Bacteroidota</taxon>
        <taxon>Bacteroidia</taxon>
        <taxon>Bacteroidales</taxon>
        <taxon>Prevotellaceae</taxon>
        <taxon>Prevotella</taxon>
    </lineage>
</organism>
<dbReference type="Pfam" id="PF00149">
    <property type="entry name" value="Metallophos"/>
    <property type="match status" value="1"/>
</dbReference>